<evidence type="ECO:0000256" key="3">
    <source>
        <dbReference type="ARBA" id="ARBA00022679"/>
    </source>
</evidence>
<comment type="caution">
    <text evidence="10">The sequence shown here is derived from an EMBL/GenBank/DDBJ whole genome shotgun (WGS) entry which is preliminary data.</text>
</comment>
<keyword evidence="5" id="KW-0735">Signal-anchor</keyword>
<reference evidence="10 11" key="1">
    <citation type="submission" date="2019-09" db="EMBL/GenBank/DDBJ databases">
        <title>Bird 10,000 Genomes (B10K) Project - Family phase.</title>
        <authorList>
            <person name="Zhang G."/>
        </authorList>
    </citation>
    <scope>NUCLEOTIDE SEQUENCE [LARGE SCALE GENOMIC DNA]</scope>
    <source>
        <strain evidence="10">B10K-DU-029-52</strain>
    </source>
</reference>
<dbReference type="PANTHER" id="PTHR14647:SF55">
    <property type="entry name" value="GALACTOSE-3-O-SULFOTRANSFERASE 2"/>
    <property type="match status" value="1"/>
</dbReference>
<evidence type="ECO:0000256" key="2">
    <source>
        <dbReference type="ARBA" id="ARBA00008124"/>
    </source>
</evidence>
<keyword evidence="9" id="KW-0325">Glycoprotein</keyword>
<dbReference type="PANTHER" id="PTHR14647">
    <property type="entry name" value="GALACTOSE-3-O-SULFOTRANSFERASE"/>
    <property type="match status" value="1"/>
</dbReference>
<feature type="non-terminal residue" evidence="10">
    <location>
        <position position="1"/>
    </location>
</feature>
<evidence type="ECO:0000256" key="5">
    <source>
        <dbReference type="ARBA" id="ARBA00022968"/>
    </source>
</evidence>
<comment type="subcellular location">
    <subcellularLocation>
        <location evidence="1">Golgi apparatus membrane</location>
        <topology evidence="1">Single-pass type II membrane protein</topology>
    </subcellularLocation>
</comment>
<keyword evidence="11" id="KW-1185">Reference proteome</keyword>
<evidence type="ECO:0000313" key="11">
    <source>
        <dbReference type="Proteomes" id="UP000571324"/>
    </source>
</evidence>
<dbReference type="Pfam" id="PF06990">
    <property type="entry name" value="Gal-3-0_sulfotr"/>
    <property type="match status" value="1"/>
</dbReference>
<evidence type="ECO:0000256" key="1">
    <source>
        <dbReference type="ARBA" id="ARBA00004323"/>
    </source>
</evidence>
<dbReference type="GO" id="GO:0000139">
    <property type="term" value="C:Golgi membrane"/>
    <property type="evidence" value="ECO:0007669"/>
    <property type="project" value="UniProtKB-SubCell"/>
</dbReference>
<dbReference type="InterPro" id="IPR009729">
    <property type="entry name" value="Gal-3-0_sulfotransfrase"/>
</dbReference>
<dbReference type="EMBL" id="VZRL01002895">
    <property type="protein sequence ID" value="NWV21930.1"/>
    <property type="molecule type" value="Genomic_DNA"/>
</dbReference>
<comment type="similarity">
    <text evidence="2">Belongs to the galactose-3-O-sulfotransferase family.</text>
</comment>
<evidence type="ECO:0000256" key="8">
    <source>
        <dbReference type="ARBA" id="ARBA00023136"/>
    </source>
</evidence>
<dbReference type="GO" id="GO:0009101">
    <property type="term" value="P:glycoprotein biosynthetic process"/>
    <property type="evidence" value="ECO:0007669"/>
    <property type="project" value="TreeGrafter"/>
</dbReference>
<keyword evidence="3 10" id="KW-0808">Transferase</keyword>
<evidence type="ECO:0000256" key="4">
    <source>
        <dbReference type="ARBA" id="ARBA00022692"/>
    </source>
</evidence>
<organism evidence="10 11">
    <name type="scientific">Origma solitaria</name>
    <dbReference type="NCBI Taxonomy" id="720586"/>
    <lineage>
        <taxon>Eukaryota</taxon>
        <taxon>Metazoa</taxon>
        <taxon>Chordata</taxon>
        <taxon>Craniata</taxon>
        <taxon>Vertebrata</taxon>
        <taxon>Euteleostomi</taxon>
        <taxon>Archelosauria</taxon>
        <taxon>Archosauria</taxon>
        <taxon>Dinosauria</taxon>
        <taxon>Saurischia</taxon>
        <taxon>Theropoda</taxon>
        <taxon>Coelurosauria</taxon>
        <taxon>Aves</taxon>
        <taxon>Neognathae</taxon>
        <taxon>Neoaves</taxon>
        <taxon>Telluraves</taxon>
        <taxon>Australaves</taxon>
        <taxon>Passeriformes</taxon>
        <taxon>Meliphagoidea</taxon>
        <taxon>Acanthizidae</taxon>
        <taxon>Origma</taxon>
    </lineage>
</organism>
<dbReference type="AlphaFoldDB" id="A0A7K6D6L1"/>
<dbReference type="Proteomes" id="UP000571324">
    <property type="component" value="Unassembled WGS sequence"/>
</dbReference>
<sequence length="369" mass="43442">SHEELLITPTPCHAKTNVMFLKTHKTASSTMLNIMFRFAERYNLTVALPADQLYHLGYPRTFRAHFVEGFEAIGQNYNIMCNHLRFNLSEVQKVMAANTFYFSILRNPIPLLESSYTYYKHTAPAFKNSKDVNEFLASPAKYYHPADYRQNIYARNIMWFDFGYDNNAEDDAEYTQAVLEEIEKNFHLILIADYFDESMILLKHALCWDLDDVIYFKLNSRSHDTVQTLTPESEERIKTWCSLDWKLYLHFNQSFWRRIEETIGLEVLEKEVDHLRTRQKELMETCLSEQEAVGKGHIRSKGLLPFQSGTANILGYNLKQDLDNRTLRTCQKMVMPELQYMAYLYSVQHPHKKRKDVGLPLLWTSPQEK</sequence>
<dbReference type="GO" id="GO:0009247">
    <property type="term" value="P:glycolipid biosynthetic process"/>
    <property type="evidence" value="ECO:0007669"/>
    <property type="project" value="InterPro"/>
</dbReference>
<keyword evidence="4" id="KW-0812">Transmembrane</keyword>
<dbReference type="OrthoDB" id="514299at2759"/>
<keyword evidence="8" id="KW-0472">Membrane</keyword>
<accession>A0A7K6D6L1</accession>
<gene>
    <name evidence="10" type="primary">Gal3st2_0</name>
    <name evidence="10" type="ORF">ORISOL_R06702</name>
</gene>
<dbReference type="GO" id="GO:0001733">
    <property type="term" value="F:galactosylceramide sulfotransferase activity"/>
    <property type="evidence" value="ECO:0007669"/>
    <property type="project" value="InterPro"/>
</dbReference>
<name>A0A7K6D6L1_9PASS</name>
<proteinExistence type="inferred from homology"/>
<dbReference type="Gene3D" id="3.40.50.300">
    <property type="entry name" value="P-loop containing nucleotide triphosphate hydrolases"/>
    <property type="match status" value="1"/>
</dbReference>
<evidence type="ECO:0000256" key="7">
    <source>
        <dbReference type="ARBA" id="ARBA00023034"/>
    </source>
</evidence>
<dbReference type="InterPro" id="IPR027417">
    <property type="entry name" value="P-loop_NTPase"/>
</dbReference>
<keyword evidence="7" id="KW-0333">Golgi apparatus</keyword>
<keyword evidence="6" id="KW-1133">Transmembrane helix</keyword>
<evidence type="ECO:0000256" key="9">
    <source>
        <dbReference type="ARBA" id="ARBA00023180"/>
    </source>
</evidence>
<dbReference type="SUPFAM" id="SSF52540">
    <property type="entry name" value="P-loop containing nucleoside triphosphate hydrolases"/>
    <property type="match status" value="1"/>
</dbReference>
<protein>
    <submittedName>
        <fullName evidence="10">G3ST2 sulfotransferase</fullName>
    </submittedName>
</protein>
<feature type="non-terminal residue" evidence="10">
    <location>
        <position position="369"/>
    </location>
</feature>
<evidence type="ECO:0000313" key="10">
    <source>
        <dbReference type="EMBL" id="NWV21930.1"/>
    </source>
</evidence>
<evidence type="ECO:0000256" key="6">
    <source>
        <dbReference type="ARBA" id="ARBA00022989"/>
    </source>
</evidence>